<dbReference type="GO" id="GO:0008776">
    <property type="term" value="F:acetate kinase activity"/>
    <property type="evidence" value="ECO:0007669"/>
    <property type="project" value="UniProtKB-UniRule"/>
</dbReference>
<dbReference type="CDD" id="cd24010">
    <property type="entry name" value="ASKHA_NBD_AcK_PK"/>
    <property type="match status" value="1"/>
</dbReference>
<keyword evidence="6" id="KW-0963">Cytoplasm</keyword>
<comment type="subcellular location">
    <subcellularLocation>
        <location evidence="6">Cytoplasm</location>
    </subcellularLocation>
</comment>
<feature type="active site" description="Proton donor/acceptor" evidence="6">
    <location>
        <position position="151"/>
    </location>
</feature>
<dbReference type="UniPathway" id="UPA00340">
    <property type="reaction ID" value="UER00458"/>
</dbReference>
<dbReference type="GO" id="GO:0005737">
    <property type="term" value="C:cytoplasm"/>
    <property type="evidence" value="ECO:0007669"/>
    <property type="project" value="UniProtKB-SubCell"/>
</dbReference>
<feature type="binding site" evidence="6">
    <location>
        <position position="95"/>
    </location>
    <ligand>
        <name>substrate</name>
    </ligand>
</feature>
<dbReference type="InterPro" id="IPR004372">
    <property type="entry name" value="Ac/propionate_kinase"/>
</dbReference>
<accession>A0A2Z6B3N6</accession>
<comment type="catalytic activity">
    <reaction evidence="6">
        <text>acetate + ATP = acetyl phosphate + ADP</text>
        <dbReference type="Rhea" id="RHEA:11352"/>
        <dbReference type="ChEBI" id="CHEBI:22191"/>
        <dbReference type="ChEBI" id="CHEBI:30089"/>
        <dbReference type="ChEBI" id="CHEBI:30616"/>
        <dbReference type="ChEBI" id="CHEBI:456216"/>
        <dbReference type="EC" id="2.7.2.1"/>
    </reaction>
</comment>
<feature type="site" description="Transition state stabilizer" evidence="6">
    <location>
        <position position="183"/>
    </location>
</feature>
<dbReference type="InterPro" id="IPR000890">
    <property type="entry name" value="Aliphatic_acid_kin_short-chain"/>
</dbReference>
<dbReference type="PANTHER" id="PTHR21060">
    <property type="entry name" value="ACETATE KINASE"/>
    <property type="match status" value="1"/>
</dbReference>
<feature type="binding site" evidence="6">
    <location>
        <position position="387"/>
    </location>
    <ligand>
        <name>Mg(2+)</name>
        <dbReference type="ChEBI" id="CHEBI:18420"/>
    </ligand>
</feature>
<feature type="binding site" evidence="6">
    <location>
        <begin position="333"/>
        <end position="337"/>
    </location>
    <ligand>
        <name>ATP</name>
        <dbReference type="ChEBI" id="CHEBI:30616"/>
    </ligand>
</feature>
<organism evidence="8 9">
    <name type="scientific">Desulfovibrio ferrophilus</name>
    <dbReference type="NCBI Taxonomy" id="241368"/>
    <lineage>
        <taxon>Bacteria</taxon>
        <taxon>Pseudomonadati</taxon>
        <taxon>Thermodesulfobacteriota</taxon>
        <taxon>Desulfovibrionia</taxon>
        <taxon>Desulfovibrionales</taxon>
        <taxon>Desulfovibrionaceae</taxon>
        <taxon>Desulfovibrio</taxon>
    </lineage>
</organism>
<feature type="binding site" evidence="6">
    <location>
        <position position="7"/>
    </location>
    <ligand>
        <name>Mg(2+)</name>
        <dbReference type="ChEBI" id="CHEBI:18420"/>
    </ligand>
</feature>
<dbReference type="HAMAP" id="MF_00020">
    <property type="entry name" value="Acetate_kinase"/>
    <property type="match status" value="1"/>
</dbReference>
<dbReference type="GO" id="GO:0006085">
    <property type="term" value="P:acetyl-CoA biosynthetic process"/>
    <property type="evidence" value="ECO:0007669"/>
    <property type="project" value="UniProtKB-UniRule"/>
</dbReference>
<dbReference type="InterPro" id="IPR043129">
    <property type="entry name" value="ATPase_NBD"/>
</dbReference>
<dbReference type="PRINTS" id="PR00471">
    <property type="entry name" value="ACETATEKNASE"/>
</dbReference>
<keyword evidence="6" id="KW-0479">Metal-binding</keyword>
<comment type="function">
    <text evidence="6">Catalyzes the formation of acetyl phosphate from acetate and ATP. Can also catalyze the reverse reaction.</text>
</comment>
<dbReference type="Proteomes" id="UP000269883">
    <property type="component" value="Chromosome"/>
</dbReference>
<dbReference type="KEGG" id="dfl:DFE_3294"/>
<keyword evidence="4 6" id="KW-0418">Kinase</keyword>
<sequence>MKILVINSGSSSIKYQLLDMENDSVLASGVIECIGLEQGILTHKKAPDTDAAIKIVVEQPIPDHAVGMHLAVDALTHPEHGVITDASEIDGVGHRIVHGGEKFTTPMLVDQSVIDGIREVADLAPLHNLAHLTGIEVAQSIFKCKHVTVFDTAFHQTMPAKAYQYAIPYEIYEELHVRRYGFHGTSHKYVARRTAELLGKPAEDLNIITVHLGNGSSLAAIQGGKCIDTSMGMTPLAGVIMGTRSGNVDPAVLKFIAEKKGLSIQEVEEMLTKRSGLVGICGMSDMRDIHSAIEKGDERAKLALDMVCHRVRQYIGAYWAELGRVDAIVFTAGIGENDDIVRLGVLKGMEPMGVILDEAANAKRAGEWARISTPESKVDVLVVRTNEELEIARETVKFVK</sequence>
<feature type="binding site" evidence="6">
    <location>
        <begin position="211"/>
        <end position="215"/>
    </location>
    <ligand>
        <name>ATP</name>
        <dbReference type="ChEBI" id="CHEBI:30616"/>
    </ligand>
</feature>
<dbReference type="InterPro" id="IPR023865">
    <property type="entry name" value="Aliphatic_acid_kinase_CS"/>
</dbReference>
<evidence type="ECO:0000313" key="8">
    <source>
        <dbReference type="EMBL" id="BBD10020.1"/>
    </source>
</evidence>
<name>A0A2Z6B3N6_9BACT</name>
<feature type="binding site" evidence="6">
    <location>
        <position position="14"/>
    </location>
    <ligand>
        <name>ATP</name>
        <dbReference type="ChEBI" id="CHEBI:30616"/>
    </ligand>
</feature>
<feature type="binding site" evidence="6">
    <location>
        <begin position="285"/>
        <end position="287"/>
    </location>
    <ligand>
        <name>ATP</name>
        <dbReference type="ChEBI" id="CHEBI:30616"/>
    </ligand>
</feature>
<keyword evidence="6" id="KW-0460">Magnesium</keyword>
<keyword evidence="2 6" id="KW-0808">Transferase</keyword>
<reference evidence="8 9" key="1">
    <citation type="journal article" date="2018" name="Sci. Adv.">
        <title>Multi-heme cytochromes provide a pathway for survival in energy-limited environments.</title>
        <authorList>
            <person name="Deng X."/>
            <person name="Dohmae N."/>
            <person name="Nealson K.H."/>
            <person name="Hashimoto K."/>
            <person name="Okamoto A."/>
        </authorList>
    </citation>
    <scope>NUCLEOTIDE SEQUENCE [LARGE SCALE GENOMIC DNA]</scope>
    <source>
        <strain evidence="8 9">IS5</strain>
    </source>
</reference>
<evidence type="ECO:0000256" key="4">
    <source>
        <dbReference type="ARBA" id="ARBA00022777"/>
    </source>
</evidence>
<dbReference type="EMBL" id="AP017378">
    <property type="protein sequence ID" value="BBD10020.1"/>
    <property type="molecule type" value="Genomic_DNA"/>
</dbReference>
<dbReference type="SUPFAM" id="SSF53067">
    <property type="entry name" value="Actin-like ATPase domain"/>
    <property type="match status" value="2"/>
</dbReference>
<dbReference type="PROSITE" id="PS01075">
    <property type="entry name" value="ACETATE_KINASE_1"/>
    <property type="match status" value="1"/>
</dbReference>
<dbReference type="GO" id="GO:0000287">
    <property type="term" value="F:magnesium ion binding"/>
    <property type="evidence" value="ECO:0007669"/>
    <property type="project" value="UniProtKB-UniRule"/>
</dbReference>
<evidence type="ECO:0000256" key="6">
    <source>
        <dbReference type="HAMAP-Rule" id="MF_00020"/>
    </source>
</evidence>
<gene>
    <name evidence="6" type="primary">ackA</name>
    <name evidence="8" type="ORF">DFE_3294</name>
</gene>
<dbReference type="GO" id="GO:0006083">
    <property type="term" value="P:acetate metabolic process"/>
    <property type="evidence" value="ECO:0007669"/>
    <property type="project" value="TreeGrafter"/>
</dbReference>
<evidence type="ECO:0000313" key="9">
    <source>
        <dbReference type="Proteomes" id="UP000269883"/>
    </source>
</evidence>
<dbReference type="PANTHER" id="PTHR21060:SF15">
    <property type="entry name" value="ACETATE KINASE-RELATED"/>
    <property type="match status" value="1"/>
</dbReference>
<dbReference type="EC" id="2.7.2.1" evidence="6"/>
<dbReference type="GO" id="GO:0005524">
    <property type="term" value="F:ATP binding"/>
    <property type="evidence" value="ECO:0007669"/>
    <property type="project" value="UniProtKB-KW"/>
</dbReference>
<dbReference type="Pfam" id="PF00871">
    <property type="entry name" value="Acetate_kinase"/>
    <property type="match status" value="1"/>
</dbReference>
<dbReference type="RefSeq" id="WP_126381036.1">
    <property type="nucleotide sequence ID" value="NZ_AP017378.1"/>
</dbReference>
<dbReference type="PIRSF" id="PIRSF000722">
    <property type="entry name" value="Acetate_prop_kin"/>
    <property type="match status" value="1"/>
</dbReference>
<keyword evidence="5 6" id="KW-0067">ATP-binding</keyword>
<dbReference type="PROSITE" id="PS01076">
    <property type="entry name" value="ACETATE_KINASE_2"/>
    <property type="match status" value="1"/>
</dbReference>
<proteinExistence type="inferred from homology"/>
<comment type="similarity">
    <text evidence="1 6 7">Belongs to the acetokinase family.</text>
</comment>
<comment type="cofactor">
    <cofactor evidence="6">
        <name>Mg(2+)</name>
        <dbReference type="ChEBI" id="CHEBI:18420"/>
    </cofactor>
    <cofactor evidence="6">
        <name>Mn(2+)</name>
        <dbReference type="ChEBI" id="CHEBI:29035"/>
    </cofactor>
    <text evidence="6">Mg(2+). Can also accept Mn(2+).</text>
</comment>
<evidence type="ECO:0000256" key="1">
    <source>
        <dbReference type="ARBA" id="ARBA00008748"/>
    </source>
</evidence>
<protein>
    <recommendedName>
        <fullName evidence="6">Acetate kinase</fullName>
        <ecNumber evidence="6">2.7.2.1</ecNumber>
    </recommendedName>
    <alternativeName>
        <fullName evidence="6">Acetokinase</fullName>
    </alternativeName>
</protein>
<dbReference type="AlphaFoldDB" id="A0A2Z6B3N6"/>
<evidence type="ECO:0000256" key="5">
    <source>
        <dbReference type="ARBA" id="ARBA00022840"/>
    </source>
</evidence>
<comment type="pathway">
    <text evidence="6">Metabolic intermediate biosynthesis; acetyl-CoA biosynthesis; acetyl-CoA from acetate: step 1/2.</text>
</comment>
<dbReference type="Gene3D" id="3.30.420.40">
    <property type="match status" value="2"/>
</dbReference>
<evidence type="ECO:0000256" key="2">
    <source>
        <dbReference type="ARBA" id="ARBA00022679"/>
    </source>
</evidence>
<keyword evidence="3 6" id="KW-0547">Nucleotide-binding</keyword>
<dbReference type="NCBIfam" id="TIGR00016">
    <property type="entry name" value="ackA"/>
    <property type="match status" value="1"/>
</dbReference>
<feature type="site" description="Transition state stabilizer" evidence="6">
    <location>
        <position position="244"/>
    </location>
</feature>
<evidence type="ECO:0000256" key="3">
    <source>
        <dbReference type="ARBA" id="ARBA00022741"/>
    </source>
</evidence>
<dbReference type="OrthoDB" id="9802453at2"/>
<keyword evidence="9" id="KW-1185">Reference proteome</keyword>
<evidence type="ECO:0000256" key="7">
    <source>
        <dbReference type="RuleBase" id="RU003835"/>
    </source>
</evidence>
<comment type="subunit">
    <text evidence="6">Homodimer.</text>
</comment>